<evidence type="ECO:0000256" key="11">
    <source>
        <dbReference type="ARBA" id="ARBA00023277"/>
    </source>
</evidence>
<feature type="signal peptide" evidence="16">
    <location>
        <begin position="1"/>
        <end position="17"/>
    </location>
</feature>
<dbReference type="Pfam" id="PF03443">
    <property type="entry name" value="AA9"/>
    <property type="match status" value="1"/>
</dbReference>
<keyword evidence="8" id="KW-0186">Copper</keyword>
<evidence type="ECO:0000256" key="1">
    <source>
        <dbReference type="ARBA" id="ARBA00001973"/>
    </source>
</evidence>
<evidence type="ECO:0000256" key="6">
    <source>
        <dbReference type="ARBA" id="ARBA00023001"/>
    </source>
</evidence>
<comment type="similarity">
    <text evidence="13">Belongs to the polysaccharide monooxygenase AA9 family.</text>
</comment>
<dbReference type="EC" id="1.14.99.56" evidence="15"/>
<dbReference type="EMBL" id="ML212695">
    <property type="protein sequence ID" value="TFK78223.1"/>
    <property type="molecule type" value="Genomic_DNA"/>
</dbReference>
<feature type="chain" id="PRO_5022975838" description="lytic cellulose monooxygenase (C4-dehydrogenating)" evidence="16">
    <location>
        <begin position="18"/>
        <end position="122"/>
    </location>
</feature>
<dbReference type="InterPro" id="IPR049892">
    <property type="entry name" value="AA9"/>
</dbReference>
<keyword evidence="10" id="KW-1015">Disulfide bond</keyword>
<name>A0A5C3NXJ4_9APHY</name>
<reference evidence="18 19" key="1">
    <citation type="journal article" date="2019" name="Nat. Ecol. Evol.">
        <title>Megaphylogeny resolves global patterns of mushroom evolution.</title>
        <authorList>
            <person name="Varga T."/>
            <person name="Krizsan K."/>
            <person name="Foldi C."/>
            <person name="Dima B."/>
            <person name="Sanchez-Garcia M."/>
            <person name="Sanchez-Ramirez S."/>
            <person name="Szollosi G.J."/>
            <person name="Szarkandi J.G."/>
            <person name="Papp V."/>
            <person name="Albert L."/>
            <person name="Andreopoulos W."/>
            <person name="Angelini C."/>
            <person name="Antonin V."/>
            <person name="Barry K.W."/>
            <person name="Bougher N.L."/>
            <person name="Buchanan P."/>
            <person name="Buyck B."/>
            <person name="Bense V."/>
            <person name="Catcheside P."/>
            <person name="Chovatia M."/>
            <person name="Cooper J."/>
            <person name="Damon W."/>
            <person name="Desjardin D."/>
            <person name="Finy P."/>
            <person name="Geml J."/>
            <person name="Haridas S."/>
            <person name="Hughes K."/>
            <person name="Justo A."/>
            <person name="Karasinski D."/>
            <person name="Kautmanova I."/>
            <person name="Kiss B."/>
            <person name="Kocsube S."/>
            <person name="Kotiranta H."/>
            <person name="LaButti K.M."/>
            <person name="Lechner B.E."/>
            <person name="Liimatainen K."/>
            <person name="Lipzen A."/>
            <person name="Lukacs Z."/>
            <person name="Mihaltcheva S."/>
            <person name="Morgado L.N."/>
            <person name="Niskanen T."/>
            <person name="Noordeloos M.E."/>
            <person name="Ohm R.A."/>
            <person name="Ortiz-Santana B."/>
            <person name="Ovrebo C."/>
            <person name="Racz N."/>
            <person name="Riley R."/>
            <person name="Savchenko A."/>
            <person name="Shiryaev A."/>
            <person name="Soop K."/>
            <person name="Spirin V."/>
            <person name="Szebenyi C."/>
            <person name="Tomsovsky M."/>
            <person name="Tulloss R.E."/>
            <person name="Uehling J."/>
            <person name="Grigoriev I.V."/>
            <person name="Vagvolgyi C."/>
            <person name="Papp T."/>
            <person name="Martin F.M."/>
            <person name="Miettinen O."/>
            <person name="Hibbett D.S."/>
            <person name="Nagy L.G."/>
        </authorList>
    </citation>
    <scope>NUCLEOTIDE SEQUENCE [LARGE SCALE GENOMIC DNA]</scope>
    <source>
        <strain evidence="18 19">HHB13444</strain>
    </source>
</reference>
<organism evidence="18 19">
    <name type="scientific">Polyporus arcularius HHB13444</name>
    <dbReference type="NCBI Taxonomy" id="1314778"/>
    <lineage>
        <taxon>Eukaryota</taxon>
        <taxon>Fungi</taxon>
        <taxon>Dikarya</taxon>
        <taxon>Basidiomycota</taxon>
        <taxon>Agaricomycotina</taxon>
        <taxon>Agaricomycetes</taxon>
        <taxon>Polyporales</taxon>
        <taxon>Polyporaceae</taxon>
        <taxon>Polyporus</taxon>
    </lineage>
</organism>
<evidence type="ECO:0000256" key="5">
    <source>
        <dbReference type="ARBA" id="ARBA00022729"/>
    </source>
</evidence>
<keyword evidence="5 16" id="KW-0732">Signal</keyword>
<keyword evidence="12" id="KW-0624">Polysaccharide degradation</keyword>
<dbReference type="GO" id="GO:0030245">
    <property type="term" value="P:cellulose catabolic process"/>
    <property type="evidence" value="ECO:0007669"/>
    <property type="project" value="UniProtKB-KW"/>
</dbReference>
<evidence type="ECO:0000256" key="14">
    <source>
        <dbReference type="ARBA" id="ARBA00045077"/>
    </source>
</evidence>
<evidence type="ECO:0000256" key="3">
    <source>
        <dbReference type="ARBA" id="ARBA00022525"/>
    </source>
</evidence>
<evidence type="ECO:0000313" key="18">
    <source>
        <dbReference type="EMBL" id="TFK78223.1"/>
    </source>
</evidence>
<dbReference type="STRING" id="1314778.A0A5C3NXJ4"/>
<dbReference type="AlphaFoldDB" id="A0A5C3NXJ4"/>
<keyword evidence="7" id="KW-0560">Oxidoreductase</keyword>
<evidence type="ECO:0000259" key="17">
    <source>
        <dbReference type="Pfam" id="PF03443"/>
    </source>
</evidence>
<evidence type="ECO:0000256" key="9">
    <source>
        <dbReference type="ARBA" id="ARBA00023033"/>
    </source>
</evidence>
<evidence type="ECO:0000256" key="4">
    <source>
        <dbReference type="ARBA" id="ARBA00022723"/>
    </source>
</evidence>
<dbReference type="GO" id="GO:0046872">
    <property type="term" value="F:metal ion binding"/>
    <property type="evidence" value="ECO:0007669"/>
    <property type="project" value="UniProtKB-KW"/>
</dbReference>
<dbReference type="Proteomes" id="UP000308197">
    <property type="component" value="Unassembled WGS sequence"/>
</dbReference>
<dbReference type="Gene3D" id="2.70.50.70">
    <property type="match status" value="1"/>
</dbReference>
<evidence type="ECO:0000256" key="7">
    <source>
        <dbReference type="ARBA" id="ARBA00023002"/>
    </source>
</evidence>
<evidence type="ECO:0000256" key="16">
    <source>
        <dbReference type="SAM" id="SignalP"/>
    </source>
</evidence>
<dbReference type="PANTHER" id="PTHR33353:SF10">
    <property type="entry name" value="ENDO-BETA-1,4-GLUCANASE D"/>
    <property type="match status" value="1"/>
</dbReference>
<evidence type="ECO:0000256" key="13">
    <source>
        <dbReference type="ARBA" id="ARBA00044502"/>
    </source>
</evidence>
<accession>A0A5C3NXJ4</accession>
<evidence type="ECO:0000256" key="12">
    <source>
        <dbReference type="ARBA" id="ARBA00023326"/>
    </source>
</evidence>
<comment type="cofactor">
    <cofactor evidence="1">
        <name>Cu(2+)</name>
        <dbReference type="ChEBI" id="CHEBI:29036"/>
    </cofactor>
</comment>
<sequence length="122" mass="12842">MFKSFVALAALVATATAHYTFPSLVVGGATTPAWVNVRKTNNFNTQAPVTDVTSADFRCYDSQTNPTAQTVTVPAGGQLGIMSDGTIYHPGVVNVYMAKAPGDVSSFAGDGDVWFKVYEISA</sequence>
<feature type="non-terminal residue" evidence="18">
    <location>
        <position position="122"/>
    </location>
</feature>
<comment type="subcellular location">
    <subcellularLocation>
        <location evidence="2">Secreted</location>
    </subcellularLocation>
</comment>
<evidence type="ECO:0000256" key="15">
    <source>
        <dbReference type="ARBA" id="ARBA00047174"/>
    </source>
</evidence>
<keyword evidence="6" id="KW-0136">Cellulose degradation</keyword>
<comment type="catalytic activity">
    <reaction evidence="14">
        <text>[(1-&gt;4)-beta-D-glucosyl]n+m + reduced acceptor + O2 = 4-dehydro-beta-D-glucosyl-[(1-&gt;4)-beta-D-glucosyl]n-1 + [(1-&gt;4)-beta-D-glucosyl]m + acceptor + H2O.</text>
        <dbReference type="EC" id="1.14.99.56"/>
    </reaction>
</comment>
<evidence type="ECO:0000256" key="8">
    <source>
        <dbReference type="ARBA" id="ARBA00023008"/>
    </source>
</evidence>
<protein>
    <recommendedName>
        <fullName evidence="15">lytic cellulose monooxygenase (C4-dehydrogenating)</fullName>
        <ecNumber evidence="15">1.14.99.56</ecNumber>
    </recommendedName>
</protein>
<proteinExistence type="inferred from homology"/>
<dbReference type="PANTHER" id="PTHR33353">
    <property type="entry name" value="PUTATIVE (AFU_ORTHOLOGUE AFUA_1G12560)-RELATED"/>
    <property type="match status" value="1"/>
</dbReference>
<evidence type="ECO:0000256" key="2">
    <source>
        <dbReference type="ARBA" id="ARBA00004613"/>
    </source>
</evidence>
<dbReference type="InParanoid" id="A0A5C3NXJ4"/>
<dbReference type="InterPro" id="IPR005103">
    <property type="entry name" value="AA9_LPMO"/>
</dbReference>
<keyword evidence="3" id="KW-0964">Secreted</keyword>
<dbReference type="GO" id="GO:0005576">
    <property type="term" value="C:extracellular region"/>
    <property type="evidence" value="ECO:0007669"/>
    <property type="project" value="UniProtKB-SubCell"/>
</dbReference>
<feature type="domain" description="Auxiliary Activity family 9 catalytic" evidence="17">
    <location>
        <begin position="18"/>
        <end position="119"/>
    </location>
</feature>
<evidence type="ECO:0000313" key="19">
    <source>
        <dbReference type="Proteomes" id="UP000308197"/>
    </source>
</evidence>
<dbReference type="GO" id="GO:0004497">
    <property type="term" value="F:monooxygenase activity"/>
    <property type="evidence" value="ECO:0007669"/>
    <property type="project" value="UniProtKB-KW"/>
</dbReference>
<gene>
    <name evidence="18" type="ORF">K466DRAFT_570970</name>
</gene>
<keyword evidence="11" id="KW-0119">Carbohydrate metabolism</keyword>
<keyword evidence="4" id="KW-0479">Metal-binding</keyword>
<keyword evidence="19" id="KW-1185">Reference proteome</keyword>
<keyword evidence="9 18" id="KW-0503">Monooxygenase</keyword>
<evidence type="ECO:0000256" key="10">
    <source>
        <dbReference type="ARBA" id="ARBA00023157"/>
    </source>
</evidence>